<keyword evidence="3 10" id="KW-0812">Transmembrane</keyword>
<evidence type="ECO:0000256" key="2">
    <source>
        <dbReference type="ARBA" id="ARBA00022614"/>
    </source>
</evidence>
<evidence type="ECO:0000313" key="13">
    <source>
        <dbReference type="Proteomes" id="UP000652761"/>
    </source>
</evidence>
<sequence>MATHLDLLHPPPPHPLLHLLCSAPITHLFYLLLLSSAVSASNSHSEHLEESTGGTWNGLVPPRRYLVVSRKSTYRRSATPLLPSSSFSSSYSVSSLSLERQNQLNNSQESKSRLKNTQRKEVLWFVLELFAGAVSGVAFGAVVTVCFALKALNRDDEESPRLVFGYTVLDPDIMWAPELSSLCGEEQELPHMEVIGRGACGVVYRADIPNSGGAVVAVKQVDRQPSVSTAQLCGRDEHLLGKVARQIRSEIMTAGFVRHPNILPLLAHVYRNDRHLPRLRDALMRGRGPAAGGSRELDWPARFKIARGIAAGLEFLHVVHRPAVVHRDLKPANILLADTMEARISDFGLAKEASHLDDGLTTSNIAGTIGYIAPEYYQVMRYTDRCDVYSFGMILAVLVTGRFPTDRFFQTSTEEMCLAGWVRNGMRSEDPAAAAVDKKLLGNGFEAQMVLTLKIACFCTYDNPGHRPNMRDVRCMLSQIKH</sequence>
<name>A0A843TH25_COLES</name>
<dbReference type="Pfam" id="PF00069">
    <property type="entry name" value="Pkinase"/>
    <property type="match status" value="1"/>
</dbReference>
<evidence type="ECO:0000256" key="4">
    <source>
        <dbReference type="ARBA" id="ARBA00022729"/>
    </source>
</evidence>
<keyword evidence="4" id="KW-0732">Signal</keyword>
<keyword evidence="7 10" id="KW-0472">Membrane</keyword>
<evidence type="ECO:0000313" key="12">
    <source>
        <dbReference type="EMBL" id="MQL68360.1"/>
    </source>
</evidence>
<evidence type="ECO:0000256" key="6">
    <source>
        <dbReference type="ARBA" id="ARBA00022989"/>
    </source>
</evidence>
<dbReference type="AlphaFoldDB" id="A0A843TH25"/>
<evidence type="ECO:0000256" key="9">
    <source>
        <dbReference type="ARBA" id="ARBA00023180"/>
    </source>
</evidence>
<dbReference type="SMART" id="SM00220">
    <property type="entry name" value="S_TKc"/>
    <property type="match status" value="1"/>
</dbReference>
<dbReference type="Proteomes" id="UP000652761">
    <property type="component" value="Unassembled WGS sequence"/>
</dbReference>
<evidence type="ECO:0000256" key="7">
    <source>
        <dbReference type="ARBA" id="ARBA00023136"/>
    </source>
</evidence>
<reference evidence="12" key="1">
    <citation type="submission" date="2017-07" db="EMBL/GenBank/DDBJ databases">
        <title>Taro Niue Genome Assembly and Annotation.</title>
        <authorList>
            <person name="Atibalentja N."/>
            <person name="Keating K."/>
            <person name="Fields C.J."/>
        </authorList>
    </citation>
    <scope>NUCLEOTIDE SEQUENCE</scope>
    <source>
        <strain evidence="12">Niue_2</strain>
        <tissue evidence="12">Leaf</tissue>
    </source>
</reference>
<dbReference type="InterPro" id="IPR051564">
    <property type="entry name" value="LRR_receptor-like_kinase"/>
</dbReference>
<comment type="subcellular location">
    <subcellularLocation>
        <location evidence="1">Membrane</location>
        <topology evidence="1">Single-pass membrane protein</topology>
    </subcellularLocation>
</comment>
<feature type="domain" description="Protein kinase" evidence="11">
    <location>
        <begin position="189"/>
        <end position="482"/>
    </location>
</feature>
<dbReference type="GO" id="GO:0004672">
    <property type="term" value="F:protein kinase activity"/>
    <property type="evidence" value="ECO:0007669"/>
    <property type="project" value="InterPro"/>
</dbReference>
<comment type="caution">
    <text evidence="12">The sequence shown here is derived from an EMBL/GenBank/DDBJ whole genome shotgun (WGS) entry which is preliminary data.</text>
</comment>
<dbReference type="Gene3D" id="1.10.510.10">
    <property type="entry name" value="Transferase(Phosphotransferase) domain 1"/>
    <property type="match status" value="1"/>
</dbReference>
<dbReference type="FunFam" id="1.10.510.10:FF:000479">
    <property type="entry name" value="Leucine-rich repeat receptor-like protein kinase"/>
    <property type="match status" value="1"/>
</dbReference>
<gene>
    <name evidence="12" type="ORF">Taro_000642</name>
</gene>
<dbReference type="Gene3D" id="3.30.200.20">
    <property type="entry name" value="Phosphorylase Kinase, domain 1"/>
    <property type="match status" value="1"/>
</dbReference>
<dbReference type="OrthoDB" id="4062651at2759"/>
<keyword evidence="8" id="KW-0675">Receptor</keyword>
<feature type="transmembrane region" description="Helical" evidence="10">
    <location>
        <begin position="122"/>
        <end position="152"/>
    </location>
</feature>
<dbReference type="InterPro" id="IPR011009">
    <property type="entry name" value="Kinase-like_dom_sf"/>
</dbReference>
<accession>A0A843TH25</accession>
<keyword evidence="13" id="KW-1185">Reference proteome</keyword>
<protein>
    <recommendedName>
        <fullName evidence="11">Protein kinase domain-containing protein</fullName>
    </recommendedName>
</protein>
<dbReference type="PROSITE" id="PS00108">
    <property type="entry name" value="PROTEIN_KINASE_ST"/>
    <property type="match status" value="1"/>
</dbReference>
<dbReference type="SUPFAM" id="SSF56112">
    <property type="entry name" value="Protein kinase-like (PK-like)"/>
    <property type="match status" value="1"/>
</dbReference>
<dbReference type="InterPro" id="IPR000719">
    <property type="entry name" value="Prot_kinase_dom"/>
</dbReference>
<proteinExistence type="predicted"/>
<keyword evidence="5" id="KW-0677">Repeat</keyword>
<dbReference type="GO" id="GO:0016020">
    <property type="term" value="C:membrane"/>
    <property type="evidence" value="ECO:0007669"/>
    <property type="project" value="UniProtKB-SubCell"/>
</dbReference>
<keyword evidence="6 10" id="KW-1133">Transmembrane helix</keyword>
<evidence type="ECO:0000259" key="11">
    <source>
        <dbReference type="PROSITE" id="PS50011"/>
    </source>
</evidence>
<keyword evidence="2" id="KW-0433">Leucine-rich repeat</keyword>
<evidence type="ECO:0000256" key="1">
    <source>
        <dbReference type="ARBA" id="ARBA00004167"/>
    </source>
</evidence>
<keyword evidence="9" id="KW-0325">Glycoprotein</keyword>
<organism evidence="12 13">
    <name type="scientific">Colocasia esculenta</name>
    <name type="common">Wild taro</name>
    <name type="synonym">Arum esculentum</name>
    <dbReference type="NCBI Taxonomy" id="4460"/>
    <lineage>
        <taxon>Eukaryota</taxon>
        <taxon>Viridiplantae</taxon>
        <taxon>Streptophyta</taxon>
        <taxon>Embryophyta</taxon>
        <taxon>Tracheophyta</taxon>
        <taxon>Spermatophyta</taxon>
        <taxon>Magnoliopsida</taxon>
        <taxon>Liliopsida</taxon>
        <taxon>Araceae</taxon>
        <taxon>Aroideae</taxon>
        <taxon>Colocasieae</taxon>
        <taxon>Colocasia</taxon>
    </lineage>
</organism>
<dbReference type="GO" id="GO:0005524">
    <property type="term" value="F:ATP binding"/>
    <property type="evidence" value="ECO:0007669"/>
    <property type="project" value="InterPro"/>
</dbReference>
<evidence type="ECO:0000256" key="8">
    <source>
        <dbReference type="ARBA" id="ARBA00023170"/>
    </source>
</evidence>
<dbReference type="PROSITE" id="PS50011">
    <property type="entry name" value="PROTEIN_KINASE_DOM"/>
    <property type="match status" value="1"/>
</dbReference>
<evidence type="ECO:0000256" key="5">
    <source>
        <dbReference type="ARBA" id="ARBA00022737"/>
    </source>
</evidence>
<dbReference type="InterPro" id="IPR008271">
    <property type="entry name" value="Ser/Thr_kinase_AS"/>
</dbReference>
<evidence type="ECO:0000256" key="3">
    <source>
        <dbReference type="ARBA" id="ARBA00022692"/>
    </source>
</evidence>
<feature type="transmembrane region" description="Helical" evidence="10">
    <location>
        <begin position="16"/>
        <end position="34"/>
    </location>
</feature>
<dbReference type="PANTHER" id="PTHR48055:SF22">
    <property type="entry name" value="LEUCINE-RICH REPEAT RECEPTOR-LIKE SERINE_THREONINE_TYROSINE-PROTEIN KINASE SOBIR1"/>
    <property type="match status" value="1"/>
</dbReference>
<dbReference type="EMBL" id="NMUH01000012">
    <property type="protein sequence ID" value="MQL68360.1"/>
    <property type="molecule type" value="Genomic_DNA"/>
</dbReference>
<evidence type="ECO:0000256" key="10">
    <source>
        <dbReference type="SAM" id="Phobius"/>
    </source>
</evidence>
<dbReference type="PANTHER" id="PTHR48055">
    <property type="entry name" value="LEUCINE-RICH REPEAT RECEPTOR PROTEIN KINASE EMS1"/>
    <property type="match status" value="1"/>
</dbReference>